<evidence type="ECO:0008006" key="10">
    <source>
        <dbReference type="Google" id="ProtNLM"/>
    </source>
</evidence>
<feature type="transmembrane region" description="Helical" evidence="5">
    <location>
        <begin position="89"/>
        <end position="107"/>
    </location>
</feature>
<evidence type="ECO:0000259" key="6">
    <source>
        <dbReference type="PROSITE" id="PS50042"/>
    </source>
</evidence>
<dbReference type="Pfam" id="PF00027">
    <property type="entry name" value="cNMP_binding"/>
    <property type="match status" value="1"/>
</dbReference>
<evidence type="ECO:0000313" key="9">
    <source>
        <dbReference type="Proteomes" id="UP000502260"/>
    </source>
</evidence>
<feature type="transmembrane region" description="Helical" evidence="5">
    <location>
        <begin position="113"/>
        <end position="140"/>
    </location>
</feature>
<dbReference type="SUPFAM" id="SSF52091">
    <property type="entry name" value="SpoIIaa-like"/>
    <property type="match status" value="1"/>
</dbReference>
<evidence type="ECO:0000256" key="4">
    <source>
        <dbReference type="ARBA" id="ARBA00023136"/>
    </source>
</evidence>
<name>A0A6F8VCP1_9PROT</name>
<dbReference type="CDD" id="cd00038">
    <property type="entry name" value="CAP_ED"/>
    <property type="match status" value="1"/>
</dbReference>
<feature type="transmembrane region" description="Helical" evidence="5">
    <location>
        <begin position="189"/>
        <end position="208"/>
    </location>
</feature>
<dbReference type="Pfam" id="PF01740">
    <property type="entry name" value="STAS"/>
    <property type="match status" value="1"/>
</dbReference>
<dbReference type="InterPro" id="IPR014710">
    <property type="entry name" value="RmlC-like_jellyroll"/>
</dbReference>
<reference evidence="9" key="1">
    <citation type="submission" date="2020-03" db="EMBL/GenBank/DDBJ databases">
        <title>Complete genome sequence of sulfur-oxidizing bacterium skT11.</title>
        <authorList>
            <person name="Kanda M."/>
            <person name="Kojima H."/>
            <person name="Fukui M."/>
        </authorList>
    </citation>
    <scope>NUCLEOTIDE SEQUENCE [LARGE SCALE GENOMIC DNA]</scope>
    <source>
        <strain evidence="9">skT11</strain>
    </source>
</reference>
<keyword evidence="4 5" id="KW-0472">Membrane</keyword>
<dbReference type="GO" id="GO:0016020">
    <property type="term" value="C:membrane"/>
    <property type="evidence" value="ECO:0007669"/>
    <property type="project" value="UniProtKB-SubCell"/>
</dbReference>
<dbReference type="InterPro" id="IPR018490">
    <property type="entry name" value="cNMP-bd_dom_sf"/>
</dbReference>
<keyword evidence="2 5" id="KW-0812">Transmembrane</keyword>
<organism evidence="8 9">
    <name type="scientific">Sulfurimicrobium lacus</name>
    <dbReference type="NCBI Taxonomy" id="2715678"/>
    <lineage>
        <taxon>Bacteria</taxon>
        <taxon>Pseudomonadati</taxon>
        <taxon>Pseudomonadota</taxon>
        <taxon>Betaproteobacteria</taxon>
        <taxon>Nitrosomonadales</taxon>
        <taxon>Sulfuricellaceae</taxon>
        <taxon>Sulfurimicrobium</taxon>
    </lineage>
</organism>
<dbReference type="PROSITE" id="PS50042">
    <property type="entry name" value="CNMP_BINDING_3"/>
    <property type="match status" value="1"/>
</dbReference>
<feature type="transmembrane region" description="Helical" evidence="5">
    <location>
        <begin position="31"/>
        <end position="56"/>
    </location>
</feature>
<dbReference type="PANTHER" id="PTHR43310">
    <property type="entry name" value="SULFATE TRANSPORTER YBAR-RELATED"/>
    <property type="match status" value="1"/>
</dbReference>
<dbReference type="InterPro" id="IPR052706">
    <property type="entry name" value="Membrane-Transporter-like"/>
</dbReference>
<gene>
    <name evidence="8" type="ORF">SKTS_17630</name>
</gene>
<feature type="transmembrane region" description="Helical" evidence="5">
    <location>
        <begin position="215"/>
        <end position="235"/>
    </location>
</feature>
<dbReference type="PROSITE" id="PS50801">
    <property type="entry name" value="STAS"/>
    <property type="match status" value="1"/>
</dbReference>
<dbReference type="InterPro" id="IPR036513">
    <property type="entry name" value="STAS_dom_sf"/>
</dbReference>
<dbReference type="CDD" id="cd07042">
    <property type="entry name" value="STAS_SulP_like_sulfate_transporter"/>
    <property type="match status" value="1"/>
</dbReference>
<dbReference type="AlphaFoldDB" id="A0A6F8VCP1"/>
<dbReference type="KEGG" id="slac:SKTS_17630"/>
<feature type="transmembrane region" description="Helical" evidence="5">
    <location>
        <begin position="276"/>
        <end position="294"/>
    </location>
</feature>
<proteinExistence type="predicted"/>
<dbReference type="Gene3D" id="2.60.120.10">
    <property type="entry name" value="Jelly Rolls"/>
    <property type="match status" value="1"/>
</dbReference>
<dbReference type="PANTHER" id="PTHR43310:SF1">
    <property type="entry name" value="SULFATE TRANSPORTER YBAR-RELATED"/>
    <property type="match status" value="1"/>
</dbReference>
<evidence type="ECO:0000256" key="2">
    <source>
        <dbReference type="ARBA" id="ARBA00022692"/>
    </source>
</evidence>
<protein>
    <recommendedName>
        <fullName evidence="10">Sulfate transporter</fullName>
    </recommendedName>
</protein>
<dbReference type="SMART" id="SM00100">
    <property type="entry name" value="cNMP"/>
    <property type="match status" value="1"/>
</dbReference>
<dbReference type="RefSeq" id="WP_244617485.1">
    <property type="nucleotide sequence ID" value="NZ_AP022853.1"/>
</dbReference>
<dbReference type="Proteomes" id="UP000502260">
    <property type="component" value="Chromosome"/>
</dbReference>
<dbReference type="InterPro" id="IPR011547">
    <property type="entry name" value="SLC26A/SulP_dom"/>
</dbReference>
<feature type="domain" description="Cyclic nucleotide-binding" evidence="6">
    <location>
        <begin position="611"/>
        <end position="713"/>
    </location>
</feature>
<evidence type="ECO:0000256" key="5">
    <source>
        <dbReference type="SAM" id="Phobius"/>
    </source>
</evidence>
<evidence type="ECO:0000259" key="7">
    <source>
        <dbReference type="PROSITE" id="PS50801"/>
    </source>
</evidence>
<evidence type="ECO:0000313" key="8">
    <source>
        <dbReference type="EMBL" id="BCB26877.1"/>
    </source>
</evidence>
<sequence length="748" mass="79313">MRGIQVTAMTPTAITDGFKRFFGGKHLSGDIWGGLASMLVALPAAIAFGVTIYAPLGGSFEAQGALAGVLGATALGLVSPLFGGSSRLITSPCAPAAAVLSALAITFTQQGVLPLAVLLLLGMIGLLAGSIQIALGLLGVGRLIKFIPFPVVSGYLSGVGLIIIGSQIPKLLGVPGGVHLLAALRAPSTWVWQSLLVGAAVIATMVLVPRITRAVPAAILALLAGVASYQVLAWIDPALMTTHNNPLLVGALAQGESGLPDILRQHWQALSSLESANVLGVLLPALTLAALLSIDTLKTCVVVDNMTNSHHDSNRELVGQGLGNIASAMIGGVPGSGTMGASVINISSGGTTRLSGFMAGVFTLIAFLLLAPLIAWVPIAALAGILIVIGFRMIDTHSLAFFFSRSTRFDFLVILSVILVAIFGDLIVASGVGVALAILLFIREQTRSSVVRNRFEGNEVFLKHAYKFQDMERIARNAAESVVFELQGSLFFGTANQLQLALEQEVGTRKYVILSMRRVQSLDVTATHMLEQIKDQLEEKDAYLVFCDIPKGLPSGLKMKRFLKDTGVVRSSNKAFAFRELDEALEWVMSQGDGAVVSQNLPALELRQVPIFMNQNEETLKTLEAVMTVRHIQAGHKILSAGDEDDELLMIRRGTVKVTVPIHKKDSYHLVTSGPGDFLGGMGFLEGGGHATDALALSDVEVYVLTGKNFSNLARQYPNLTLAIIENVALNLSIRLRMTIAELQALRG</sequence>
<dbReference type="Pfam" id="PF00916">
    <property type="entry name" value="Sulfate_transp"/>
    <property type="match status" value="1"/>
</dbReference>
<evidence type="ECO:0000256" key="1">
    <source>
        <dbReference type="ARBA" id="ARBA00004141"/>
    </source>
</evidence>
<dbReference type="InterPro" id="IPR000595">
    <property type="entry name" value="cNMP-bd_dom"/>
</dbReference>
<feature type="domain" description="STAS" evidence="7">
    <location>
        <begin position="471"/>
        <end position="588"/>
    </location>
</feature>
<feature type="transmembrane region" description="Helical" evidence="5">
    <location>
        <begin position="147"/>
        <end position="169"/>
    </location>
</feature>
<keyword evidence="3 5" id="KW-1133">Transmembrane helix</keyword>
<feature type="transmembrane region" description="Helical" evidence="5">
    <location>
        <begin position="411"/>
        <end position="442"/>
    </location>
</feature>
<dbReference type="InterPro" id="IPR002645">
    <property type="entry name" value="STAS_dom"/>
</dbReference>
<accession>A0A6F8VCP1</accession>
<comment type="subcellular location">
    <subcellularLocation>
        <location evidence="1">Membrane</location>
        <topology evidence="1">Multi-pass membrane protein</topology>
    </subcellularLocation>
</comment>
<keyword evidence="9" id="KW-1185">Reference proteome</keyword>
<feature type="transmembrane region" description="Helical" evidence="5">
    <location>
        <begin position="62"/>
        <end position="82"/>
    </location>
</feature>
<dbReference type="Gene3D" id="3.30.750.24">
    <property type="entry name" value="STAS domain"/>
    <property type="match status" value="1"/>
</dbReference>
<evidence type="ECO:0000256" key="3">
    <source>
        <dbReference type="ARBA" id="ARBA00022989"/>
    </source>
</evidence>
<feature type="transmembrane region" description="Helical" evidence="5">
    <location>
        <begin position="361"/>
        <end position="391"/>
    </location>
</feature>
<dbReference type="EMBL" id="AP022853">
    <property type="protein sequence ID" value="BCB26877.1"/>
    <property type="molecule type" value="Genomic_DNA"/>
</dbReference>
<dbReference type="SUPFAM" id="SSF51206">
    <property type="entry name" value="cAMP-binding domain-like"/>
    <property type="match status" value="1"/>
</dbReference>